<keyword evidence="3" id="KW-1185">Reference proteome</keyword>
<gene>
    <name evidence="2" type="ORF">YM304_40740</name>
</gene>
<evidence type="ECO:0000313" key="2">
    <source>
        <dbReference type="EMBL" id="BAN04388.1"/>
    </source>
</evidence>
<dbReference type="KEGG" id="aym:YM304_40740"/>
<feature type="region of interest" description="Disordered" evidence="1">
    <location>
        <begin position="1"/>
        <end position="26"/>
    </location>
</feature>
<feature type="region of interest" description="Disordered" evidence="1">
    <location>
        <begin position="323"/>
        <end position="346"/>
    </location>
</feature>
<evidence type="ECO:0000256" key="1">
    <source>
        <dbReference type="SAM" id="MobiDB-lite"/>
    </source>
</evidence>
<dbReference type="RefSeq" id="WP_015443635.1">
    <property type="nucleotide sequence ID" value="NC_020520.1"/>
</dbReference>
<sequence length="346" mass="36704">MNHDDTITDDTAPDDGTEALPPSTDPAWRVVTEAWDPAHGSSGDFELDGSDSVTRAEPGDLIVARGAATSVPLAFVDGTRRVELTMWAEHATTGDRVPGVAGAYAVGAAIVRPNGTAGIAGIRVGRIAIWGGGHTGDIDAPRSKYRWASTPIAALDLESCAAHLQNRMRLAEGDLALHAAANGWNVILDGPLNRIRSPHGNVTGYVKSHHRRLLPPDEHARVPGLGVGERTRVFAAGTDRYTCYMRVGNPAPTTSPWTGIARLEFPTNEGLDAVVARASQFASLIPTYAGVPHRDPRAPVNLTPVRNLEMRLARELGRSSLAERAAREAVAGRTRPTNTPNGQAAS</sequence>
<dbReference type="Proteomes" id="UP000011863">
    <property type="component" value="Chromosome"/>
</dbReference>
<feature type="compositionally biased region" description="Acidic residues" evidence="1">
    <location>
        <begin position="7"/>
        <end position="17"/>
    </location>
</feature>
<reference evidence="2 3" key="1">
    <citation type="journal article" date="2013" name="Int. J. Syst. Evol. Microbiol.">
        <title>Ilumatobacter nonamiense sp. nov. and Ilumatobacter coccineum sp. nov., isolated from seashore sand.</title>
        <authorList>
            <person name="Matsumoto A."/>
            <person name="Kasai H."/>
            <person name="Matsuo Y."/>
            <person name="Shizuri Y."/>
            <person name="Ichikawa N."/>
            <person name="Fujita N."/>
            <person name="Omura S."/>
            <person name="Takahashi Y."/>
        </authorList>
    </citation>
    <scope>NUCLEOTIDE SEQUENCE [LARGE SCALE GENOMIC DNA]</scope>
    <source>
        <strain evidence="3">NBRC 103263 / KCTC 29153 / YM16-304</strain>
    </source>
</reference>
<feature type="compositionally biased region" description="Low complexity" evidence="1">
    <location>
        <begin position="323"/>
        <end position="335"/>
    </location>
</feature>
<proteinExistence type="predicted"/>
<dbReference type="EMBL" id="AP012057">
    <property type="protein sequence ID" value="BAN04388.1"/>
    <property type="molecule type" value="Genomic_DNA"/>
</dbReference>
<dbReference type="OrthoDB" id="255198at2"/>
<dbReference type="AlphaFoldDB" id="A0A6C7EIM6"/>
<dbReference type="InterPro" id="IPR012337">
    <property type="entry name" value="RNaseH-like_sf"/>
</dbReference>
<evidence type="ECO:0000313" key="3">
    <source>
        <dbReference type="Proteomes" id="UP000011863"/>
    </source>
</evidence>
<accession>A0A6C7EIM6</accession>
<protein>
    <submittedName>
        <fullName evidence="2">Uncharacterized protein</fullName>
    </submittedName>
</protein>
<feature type="compositionally biased region" description="Polar residues" evidence="1">
    <location>
        <begin position="336"/>
        <end position="346"/>
    </location>
</feature>
<dbReference type="SUPFAM" id="SSF53098">
    <property type="entry name" value="Ribonuclease H-like"/>
    <property type="match status" value="1"/>
</dbReference>
<name>A0A6C7EIM6_ILUCY</name>
<organism evidence="2 3">
    <name type="scientific">Ilumatobacter coccineus (strain NBRC 103263 / KCTC 29153 / YM16-304)</name>
    <dbReference type="NCBI Taxonomy" id="1313172"/>
    <lineage>
        <taxon>Bacteria</taxon>
        <taxon>Bacillati</taxon>
        <taxon>Actinomycetota</taxon>
        <taxon>Acidimicrobiia</taxon>
        <taxon>Acidimicrobiales</taxon>
        <taxon>Ilumatobacteraceae</taxon>
        <taxon>Ilumatobacter</taxon>
    </lineage>
</organism>